<dbReference type="PANTHER" id="PTHR42763:SF2">
    <property type="entry name" value="ADP-GLUCOSE PHOSPHORYLASE"/>
    <property type="match status" value="1"/>
</dbReference>
<name>A0A932DS66_9BACT</name>
<evidence type="ECO:0000259" key="4">
    <source>
        <dbReference type="Pfam" id="PF01087"/>
    </source>
</evidence>
<feature type="domain" description="Galactose-1-phosphate uridyl transferase N-terminal" evidence="4">
    <location>
        <begin position="10"/>
        <end position="180"/>
    </location>
</feature>
<organism evidence="5 6">
    <name type="scientific">Candidatus Sungiibacteriota bacterium</name>
    <dbReference type="NCBI Taxonomy" id="2750080"/>
    <lineage>
        <taxon>Bacteria</taxon>
        <taxon>Candidatus Sungiibacteriota</taxon>
    </lineage>
</organism>
<dbReference type="Pfam" id="PF01087">
    <property type="entry name" value="GalP_UDP_transf"/>
    <property type="match status" value="1"/>
</dbReference>
<evidence type="ECO:0000313" key="6">
    <source>
        <dbReference type="Proteomes" id="UP000709672"/>
    </source>
</evidence>
<dbReference type="InterPro" id="IPR005849">
    <property type="entry name" value="GalP_Utransf_N"/>
</dbReference>
<dbReference type="InterPro" id="IPR036265">
    <property type="entry name" value="HIT-like_sf"/>
</dbReference>
<keyword evidence="2" id="KW-0548">Nucleotidyltransferase</keyword>
<gene>
    <name evidence="5" type="ORF">HYV66_00715</name>
</gene>
<keyword evidence="1" id="KW-0808">Transferase</keyword>
<dbReference type="SUPFAM" id="SSF54197">
    <property type="entry name" value="HIT-like"/>
    <property type="match status" value="2"/>
</dbReference>
<protein>
    <recommendedName>
        <fullName evidence="4">Galactose-1-phosphate uridyl transferase N-terminal domain-containing protein</fullName>
    </recommendedName>
</protein>
<comment type="caution">
    <text evidence="5">The sequence shown here is derived from an EMBL/GenBank/DDBJ whole genome shotgun (WGS) entry which is preliminary data.</text>
</comment>
<dbReference type="EMBL" id="JACPHQ010000009">
    <property type="protein sequence ID" value="MBI2465737.1"/>
    <property type="molecule type" value="Genomic_DNA"/>
</dbReference>
<proteinExistence type="predicted"/>
<dbReference type="GO" id="GO:0006012">
    <property type="term" value="P:galactose metabolic process"/>
    <property type="evidence" value="ECO:0007669"/>
    <property type="project" value="InterPro"/>
</dbReference>
<reference evidence="5" key="1">
    <citation type="submission" date="2020-07" db="EMBL/GenBank/DDBJ databases">
        <title>Huge and variable diversity of episymbiotic CPR bacteria and DPANN archaea in groundwater ecosystems.</title>
        <authorList>
            <person name="He C.Y."/>
            <person name="Keren R."/>
            <person name="Whittaker M."/>
            <person name="Farag I.F."/>
            <person name="Doudna J."/>
            <person name="Cate J.H.D."/>
            <person name="Banfield J.F."/>
        </authorList>
    </citation>
    <scope>NUCLEOTIDE SEQUENCE</scope>
    <source>
        <strain evidence="5">NC_groundwater_418_Ag_B-0.1um_45_10</strain>
    </source>
</reference>
<evidence type="ECO:0000256" key="1">
    <source>
        <dbReference type="ARBA" id="ARBA00022679"/>
    </source>
</evidence>
<evidence type="ECO:0000256" key="2">
    <source>
        <dbReference type="ARBA" id="ARBA00022695"/>
    </source>
</evidence>
<dbReference type="GO" id="GO:0008108">
    <property type="term" value="F:UDP-glucose:hexose-1-phosphate uridylyltransferase activity"/>
    <property type="evidence" value="ECO:0007669"/>
    <property type="project" value="InterPro"/>
</dbReference>
<evidence type="ECO:0000256" key="3">
    <source>
        <dbReference type="ARBA" id="ARBA00023277"/>
    </source>
</evidence>
<dbReference type="PANTHER" id="PTHR42763">
    <property type="entry name" value="ADP-GLUCOSE PHOSPHORYLASE"/>
    <property type="match status" value="1"/>
</dbReference>
<dbReference type="Proteomes" id="UP000709672">
    <property type="component" value="Unassembled WGS sequence"/>
</dbReference>
<accession>A0A932DS66</accession>
<evidence type="ECO:0000313" key="5">
    <source>
        <dbReference type="EMBL" id="MBI2465737.1"/>
    </source>
</evidence>
<dbReference type="AlphaFoldDB" id="A0A932DS66"/>
<sequence length="230" mass="26547">MDLGEKKEIYELRQDPVGRDWVVISTGRAKRPEAFKSSGILEHETPINLCPFENPKEHGNEVIKTYPSLSGSGWTVQVVKNKFPIMEGQNCRVESKEGLYLVKDNAGYHEVVVFKDHRRSLAQLEIAEAGQIIKTYRERYLELSQRMCADYILIFHNHGRPSGASISHPHSQMMALSFIPSDIRRSLEGSRKYKEERGRCVHCDILEWELKEKKRIIFENKSFVAVVPYV</sequence>
<dbReference type="InterPro" id="IPR053177">
    <property type="entry name" value="ADP-glucose_phosphorylase"/>
</dbReference>
<keyword evidence="3" id="KW-0119">Carbohydrate metabolism</keyword>
<dbReference type="Gene3D" id="3.30.428.10">
    <property type="entry name" value="HIT-like"/>
    <property type="match status" value="2"/>
</dbReference>